<dbReference type="InParanoid" id="F4NUL5"/>
<feature type="region of interest" description="Disordered" evidence="1">
    <location>
        <begin position="275"/>
        <end position="303"/>
    </location>
</feature>
<dbReference type="InterPro" id="IPR009060">
    <property type="entry name" value="UBA-like_sf"/>
</dbReference>
<evidence type="ECO:0000313" key="3">
    <source>
        <dbReference type="EMBL" id="EGF84019.1"/>
    </source>
</evidence>
<dbReference type="SUPFAM" id="SSF46934">
    <property type="entry name" value="UBA-like"/>
    <property type="match status" value="1"/>
</dbReference>
<keyword evidence="4" id="KW-1185">Reference proteome</keyword>
<dbReference type="HOGENOM" id="CLU_626961_0_0_1"/>
<feature type="domain" description="UBA" evidence="2">
    <location>
        <begin position="384"/>
        <end position="433"/>
    </location>
</feature>
<dbReference type="InterPro" id="IPR038870">
    <property type="entry name" value="UBAP1"/>
</dbReference>
<evidence type="ECO:0000256" key="1">
    <source>
        <dbReference type="SAM" id="MobiDB-lite"/>
    </source>
</evidence>
<feature type="compositionally biased region" description="Basic and acidic residues" evidence="1">
    <location>
        <begin position="102"/>
        <end position="120"/>
    </location>
</feature>
<dbReference type="InterPro" id="IPR015940">
    <property type="entry name" value="UBA"/>
</dbReference>
<feature type="region of interest" description="Disordered" evidence="1">
    <location>
        <begin position="87"/>
        <end position="145"/>
    </location>
</feature>
<dbReference type="InterPro" id="IPR042575">
    <property type="entry name" value="UBAP1_C"/>
</dbReference>
<dbReference type="EMBL" id="GL882879">
    <property type="protein sequence ID" value="EGF84019.1"/>
    <property type="molecule type" value="Genomic_DNA"/>
</dbReference>
<proteinExistence type="predicted"/>
<dbReference type="PANTHER" id="PTHR15960">
    <property type="entry name" value="LD44032P"/>
    <property type="match status" value="1"/>
</dbReference>
<dbReference type="RefSeq" id="XP_006675349.1">
    <property type="nucleotide sequence ID" value="XM_006675286.1"/>
</dbReference>
<protein>
    <recommendedName>
        <fullName evidence="2">UBA domain-containing protein</fullName>
    </recommendedName>
</protein>
<organism evidence="3 4">
    <name type="scientific">Batrachochytrium dendrobatidis (strain JAM81 / FGSC 10211)</name>
    <name type="common">Frog chytrid fungus</name>
    <dbReference type="NCBI Taxonomy" id="684364"/>
    <lineage>
        <taxon>Eukaryota</taxon>
        <taxon>Fungi</taxon>
        <taxon>Fungi incertae sedis</taxon>
        <taxon>Chytridiomycota</taxon>
        <taxon>Chytridiomycota incertae sedis</taxon>
        <taxon>Chytridiomycetes</taxon>
        <taxon>Rhizophydiales</taxon>
        <taxon>Rhizophydiales incertae sedis</taxon>
        <taxon>Batrachochytrium</taxon>
    </lineage>
</organism>
<dbReference type="Proteomes" id="UP000007241">
    <property type="component" value="Unassembled WGS sequence"/>
</dbReference>
<name>F4NUL5_BATDJ</name>
<dbReference type="GO" id="GO:0043162">
    <property type="term" value="P:ubiquitin-dependent protein catabolic process via the multivesicular body sorting pathway"/>
    <property type="evidence" value="ECO:0000318"/>
    <property type="project" value="GO_Central"/>
</dbReference>
<feature type="compositionally biased region" description="Polar residues" evidence="1">
    <location>
        <begin position="127"/>
        <end position="145"/>
    </location>
</feature>
<dbReference type="GO" id="GO:0000813">
    <property type="term" value="C:ESCRT I complex"/>
    <property type="evidence" value="ECO:0000318"/>
    <property type="project" value="GO_Central"/>
</dbReference>
<dbReference type="OrthoDB" id="524326at2759"/>
<accession>F4NUL5</accession>
<gene>
    <name evidence="3" type="ORF">BATDEDRAFT_21673</name>
</gene>
<sequence>MAMVNPPPVPGKRRQLPRSTTITNVYSELVGISLKTSMALPVLPTNPQNLNPSSAIYDFAIEKAAVAEYQKSIDQIAKEDELVSEIKERQTKSAVEATDSNGLKKESRSPVKDKVTKQLPERPVPTKQGTLKGSQTVPISNVNSSTANSIDYTEFEQGLAPPDPWDTAANIKDHDFKMLKEVMGKGDRVYESTQPFALQQSLGRPIPVVAEMSPASKRLYSATPPQLQHNSSPQAPTTLFESMRVGSANSLSSVPCTSGSMPMYQGASVPIPLQQQPPQIPTRVTGHQSLPNSKPETPKRPPRFTTDAQYALYSDFTQMGFDSDTVAYAINHYFTTTDPESFSLQKKGQDLHKKILDFLIGMAELSSACGTPIPLDVLSMAINQYPENVIKQAEFSQAFIAVSELGFPPGDVRDALVFKQNNREEAIEYLMSGVGRY</sequence>
<evidence type="ECO:0000313" key="4">
    <source>
        <dbReference type="Proteomes" id="UP000007241"/>
    </source>
</evidence>
<evidence type="ECO:0000259" key="2">
    <source>
        <dbReference type="PROSITE" id="PS50030"/>
    </source>
</evidence>
<dbReference type="Gene3D" id="1.20.120.1920">
    <property type="entry name" value="UBAP1 SOUBA domain"/>
    <property type="match status" value="1"/>
</dbReference>
<dbReference type="AlphaFoldDB" id="F4NUL5"/>
<dbReference type="GeneID" id="18237717"/>
<feature type="compositionally biased region" description="Polar residues" evidence="1">
    <location>
        <begin position="285"/>
        <end position="295"/>
    </location>
</feature>
<reference evidence="3 4" key="1">
    <citation type="submission" date="2009-12" db="EMBL/GenBank/DDBJ databases">
        <title>The draft genome of Batrachochytrium dendrobatidis.</title>
        <authorList>
            <consortium name="US DOE Joint Genome Institute (JGI-PGF)"/>
            <person name="Kuo A."/>
            <person name="Salamov A."/>
            <person name="Schmutz J."/>
            <person name="Lucas S."/>
            <person name="Pitluck S."/>
            <person name="Rosenblum E."/>
            <person name="Stajich J."/>
            <person name="Eisen M."/>
            <person name="Grigoriev I.V."/>
        </authorList>
    </citation>
    <scope>NUCLEOTIDE SEQUENCE [LARGE SCALE GENOMIC DNA]</scope>
    <source>
        <strain evidence="4">JAM81 / FGSC 10211</strain>
    </source>
</reference>
<dbReference type="GO" id="GO:0043130">
    <property type="term" value="F:ubiquitin binding"/>
    <property type="evidence" value="ECO:0000318"/>
    <property type="project" value="GO_Central"/>
</dbReference>
<dbReference type="PANTHER" id="PTHR15960:SF5">
    <property type="entry name" value="LD44032P"/>
    <property type="match status" value="1"/>
</dbReference>
<dbReference type="STRING" id="684364.F4NUL5"/>
<dbReference type="PROSITE" id="PS50030">
    <property type="entry name" value="UBA"/>
    <property type="match status" value="1"/>
</dbReference>
<dbReference type="OMA" id="DSGCTRN"/>